<sequence length="42" mass="4812">QDQQTVRIVTRQIRVDQNLRDVIGDVPSVLSQEFIEKSSNLS</sequence>
<name>A0A382GCI0_9ZZZZ</name>
<dbReference type="AlphaFoldDB" id="A0A382GCI0"/>
<dbReference type="EMBL" id="UINC01054525">
    <property type="protein sequence ID" value="SVB72344.1"/>
    <property type="molecule type" value="Genomic_DNA"/>
</dbReference>
<proteinExistence type="predicted"/>
<evidence type="ECO:0000313" key="1">
    <source>
        <dbReference type="EMBL" id="SVB72344.1"/>
    </source>
</evidence>
<accession>A0A382GCI0</accession>
<feature type="non-terminal residue" evidence="1">
    <location>
        <position position="1"/>
    </location>
</feature>
<gene>
    <name evidence="1" type="ORF">METZ01_LOCUS225198</name>
</gene>
<protein>
    <submittedName>
        <fullName evidence="1">Uncharacterized protein</fullName>
    </submittedName>
</protein>
<organism evidence="1">
    <name type="scientific">marine metagenome</name>
    <dbReference type="NCBI Taxonomy" id="408172"/>
    <lineage>
        <taxon>unclassified sequences</taxon>
        <taxon>metagenomes</taxon>
        <taxon>ecological metagenomes</taxon>
    </lineage>
</organism>
<reference evidence="1" key="1">
    <citation type="submission" date="2018-05" db="EMBL/GenBank/DDBJ databases">
        <authorList>
            <person name="Lanie J.A."/>
            <person name="Ng W.-L."/>
            <person name="Kazmierczak K.M."/>
            <person name="Andrzejewski T.M."/>
            <person name="Davidsen T.M."/>
            <person name="Wayne K.J."/>
            <person name="Tettelin H."/>
            <person name="Glass J.I."/>
            <person name="Rusch D."/>
            <person name="Podicherti R."/>
            <person name="Tsui H.-C.T."/>
            <person name="Winkler M.E."/>
        </authorList>
    </citation>
    <scope>NUCLEOTIDE SEQUENCE</scope>
</reference>